<evidence type="ECO:0000256" key="3">
    <source>
        <dbReference type="ARBA" id="ARBA00022741"/>
    </source>
</evidence>
<feature type="active site" evidence="8">
    <location>
        <position position="162"/>
    </location>
</feature>
<comment type="pathway">
    <text evidence="8">Purine metabolism; GMP biosynthesis; GMP from XMP (L-Gln route): step 1/1.</text>
</comment>
<dbReference type="PANTHER" id="PTHR11922">
    <property type="entry name" value="GMP SYNTHASE-RELATED"/>
    <property type="match status" value="1"/>
</dbReference>
<reference evidence="10" key="1">
    <citation type="submission" date="2016-12" db="EMBL/GenBank/DDBJ databases">
        <title>Discovery of methanogenic haloarchaea.</title>
        <authorList>
            <person name="Sorokin D.Y."/>
            <person name="Makarova K.S."/>
            <person name="Abbas B."/>
            <person name="Ferrer M."/>
            <person name="Golyshin P.N."/>
        </authorList>
    </citation>
    <scope>NUCLEOTIDE SEQUENCE [LARGE SCALE GENOMIC DNA]</scope>
    <source>
        <strain evidence="10">HMET1</strain>
    </source>
</reference>
<dbReference type="GO" id="GO:0005524">
    <property type="term" value="F:ATP binding"/>
    <property type="evidence" value="ECO:0007669"/>
    <property type="project" value="UniProtKB-KW"/>
</dbReference>
<evidence type="ECO:0000256" key="8">
    <source>
        <dbReference type="HAMAP-Rule" id="MF_01510"/>
    </source>
</evidence>
<dbReference type="NCBIfam" id="TIGR00888">
    <property type="entry name" value="guaA_Nterm"/>
    <property type="match status" value="1"/>
</dbReference>
<dbReference type="EMBL" id="MSDW01000001">
    <property type="protein sequence ID" value="OKY78562.1"/>
    <property type="molecule type" value="Genomic_DNA"/>
</dbReference>
<dbReference type="FunCoup" id="A0A1Q6DW81">
    <property type="interactions" value="21"/>
</dbReference>
<evidence type="ECO:0000259" key="9">
    <source>
        <dbReference type="Pfam" id="PF00117"/>
    </source>
</evidence>
<dbReference type="PRINTS" id="PR00096">
    <property type="entry name" value="GATASE"/>
</dbReference>
<proteinExistence type="inferred from homology"/>
<dbReference type="NCBIfam" id="NF001975">
    <property type="entry name" value="PRK00758.1"/>
    <property type="match status" value="1"/>
</dbReference>
<dbReference type="PANTHER" id="PTHR11922:SF2">
    <property type="entry name" value="GMP SYNTHASE [GLUTAMINE-HYDROLYZING]"/>
    <property type="match status" value="1"/>
</dbReference>
<comment type="caution">
    <text evidence="10">The sequence shown here is derived from an EMBL/GenBank/DDBJ whole genome shotgun (WGS) entry which is preliminary data.</text>
</comment>
<dbReference type="SUPFAM" id="SSF52317">
    <property type="entry name" value="Class I glutamine amidotransferase-like"/>
    <property type="match status" value="1"/>
</dbReference>
<feature type="active site" evidence="8">
    <location>
        <position position="164"/>
    </location>
</feature>
<dbReference type="InterPro" id="IPR004739">
    <property type="entry name" value="GMP_synth_GATase"/>
</dbReference>
<evidence type="ECO:0000313" key="10">
    <source>
        <dbReference type="EMBL" id="OKY78562.1"/>
    </source>
</evidence>
<comment type="subunit">
    <text evidence="8">Heterodimer composed of a glutamine amidotransferase subunit (A) and a GMP-binding subunit (B).</text>
</comment>
<dbReference type="Proteomes" id="UP000185744">
    <property type="component" value="Unassembled WGS sequence"/>
</dbReference>
<comment type="function">
    <text evidence="1 8">Catalyzes the synthesis of GMP from XMP.</text>
</comment>
<keyword evidence="7 8" id="KW-0315">Glutamine amidotransferase</keyword>
<organism evidence="10 11">
    <name type="scientific">Methanohalarchaeum thermophilum</name>
    <dbReference type="NCBI Taxonomy" id="1903181"/>
    <lineage>
        <taxon>Archaea</taxon>
        <taxon>Methanobacteriati</taxon>
        <taxon>Methanobacteriota</taxon>
        <taxon>Methanonatronarchaeia</taxon>
        <taxon>Methanonatronarchaeales</taxon>
        <taxon>Methanonatronarchaeaceae</taxon>
        <taxon>Candidatus Methanohalarchaeum</taxon>
    </lineage>
</organism>
<sequence length="185" mass="20585">MIIVIDNHGQFTHLIHRSLRELEVENDLIDNETSVEDIRNVDPSGLILSGGPDINRIGKTKKYIKKIKKPILGICLGHQVIAKEFDGKIGSGKSGGYAEVKTEIISEDELFKGLGQEISVWASHADEVKEAPEDFEILARSKVCEIEAMKHSKKPIFGIQGHPEVSHTPKGKEILKNFISVCDEY</sequence>
<dbReference type="FunFam" id="3.40.50.880:FF:000047">
    <property type="entry name" value="GMP synthase [glutamine-hydrolyzing] subunit A"/>
    <property type="match status" value="1"/>
</dbReference>
<dbReference type="AlphaFoldDB" id="A0A1Q6DW81"/>
<evidence type="ECO:0000313" key="11">
    <source>
        <dbReference type="Proteomes" id="UP000185744"/>
    </source>
</evidence>
<feature type="active site" description="Nucleophile" evidence="8">
    <location>
        <position position="75"/>
    </location>
</feature>
<keyword evidence="6 8" id="KW-0067">ATP-binding</keyword>
<accession>A0A1Q6DW81</accession>
<feature type="domain" description="Glutamine amidotransferase" evidence="9">
    <location>
        <begin position="4"/>
        <end position="179"/>
    </location>
</feature>
<dbReference type="InterPro" id="IPR029062">
    <property type="entry name" value="Class_I_gatase-like"/>
</dbReference>
<dbReference type="STRING" id="1903181.BTN85_1059"/>
<evidence type="ECO:0000256" key="7">
    <source>
        <dbReference type="ARBA" id="ARBA00022962"/>
    </source>
</evidence>
<dbReference type="Gene3D" id="3.40.50.880">
    <property type="match status" value="1"/>
</dbReference>
<name>A0A1Q6DW81_METT1</name>
<dbReference type="HAMAP" id="MF_01510">
    <property type="entry name" value="GMP_synthase_A"/>
    <property type="match status" value="1"/>
</dbReference>
<dbReference type="EC" id="6.3.5.2" evidence="8"/>
<evidence type="ECO:0000256" key="2">
    <source>
        <dbReference type="ARBA" id="ARBA00022598"/>
    </source>
</evidence>
<keyword evidence="5 8" id="KW-0658">Purine biosynthesis</keyword>
<dbReference type="Pfam" id="PF00117">
    <property type="entry name" value="GATase"/>
    <property type="match status" value="1"/>
</dbReference>
<keyword evidence="4 8" id="KW-0332">GMP biosynthesis</keyword>
<evidence type="ECO:0000256" key="6">
    <source>
        <dbReference type="ARBA" id="ARBA00022840"/>
    </source>
</evidence>
<comment type="catalytic activity">
    <reaction evidence="8">
        <text>XMP + L-glutamine + ATP + H2O = GMP + L-glutamate + AMP + diphosphate + 2 H(+)</text>
        <dbReference type="Rhea" id="RHEA:11680"/>
        <dbReference type="ChEBI" id="CHEBI:15377"/>
        <dbReference type="ChEBI" id="CHEBI:15378"/>
        <dbReference type="ChEBI" id="CHEBI:29985"/>
        <dbReference type="ChEBI" id="CHEBI:30616"/>
        <dbReference type="ChEBI" id="CHEBI:33019"/>
        <dbReference type="ChEBI" id="CHEBI:57464"/>
        <dbReference type="ChEBI" id="CHEBI:58115"/>
        <dbReference type="ChEBI" id="CHEBI:58359"/>
        <dbReference type="ChEBI" id="CHEBI:456215"/>
        <dbReference type="EC" id="6.3.5.2"/>
    </reaction>
</comment>
<keyword evidence="2 8" id="KW-0436">Ligase</keyword>
<dbReference type="InterPro" id="IPR017926">
    <property type="entry name" value="GATASE"/>
</dbReference>
<dbReference type="PROSITE" id="PS51273">
    <property type="entry name" value="GATASE_TYPE_1"/>
    <property type="match status" value="1"/>
</dbReference>
<keyword evidence="11" id="KW-1185">Reference proteome</keyword>
<dbReference type="PRINTS" id="PR00097">
    <property type="entry name" value="ANTSNTHASEII"/>
</dbReference>
<dbReference type="GO" id="GO:0003921">
    <property type="term" value="F:GMP synthase activity"/>
    <property type="evidence" value="ECO:0007669"/>
    <property type="project" value="TreeGrafter"/>
</dbReference>
<dbReference type="InterPro" id="IPR023686">
    <property type="entry name" value="GMP_synthase_A"/>
</dbReference>
<evidence type="ECO:0000256" key="1">
    <source>
        <dbReference type="ARBA" id="ARBA00002332"/>
    </source>
</evidence>
<dbReference type="InParanoid" id="A0A1Q6DW81"/>
<protein>
    <recommendedName>
        <fullName evidence="8">GMP synthase [glutamine-hydrolyzing] subunit A</fullName>
        <ecNumber evidence="8">6.3.5.2</ecNumber>
    </recommendedName>
    <alternativeName>
        <fullName evidence="8">Glutamine amidotransferase</fullName>
    </alternativeName>
</protein>
<evidence type="ECO:0000256" key="4">
    <source>
        <dbReference type="ARBA" id="ARBA00022749"/>
    </source>
</evidence>
<evidence type="ECO:0000256" key="5">
    <source>
        <dbReference type="ARBA" id="ARBA00022755"/>
    </source>
</evidence>
<keyword evidence="3 8" id="KW-0547">Nucleotide-binding</keyword>
<dbReference type="GO" id="GO:0016740">
    <property type="term" value="F:transferase activity"/>
    <property type="evidence" value="ECO:0007669"/>
    <property type="project" value="UniProtKB-KW"/>
</dbReference>
<dbReference type="GO" id="GO:0005829">
    <property type="term" value="C:cytosol"/>
    <property type="evidence" value="ECO:0007669"/>
    <property type="project" value="TreeGrafter"/>
</dbReference>
<gene>
    <name evidence="8" type="primary">guaAA</name>
    <name evidence="10" type="ORF">BTN85_1059</name>
</gene>
<dbReference type="UniPathway" id="UPA00189">
    <property type="reaction ID" value="UER00296"/>
</dbReference>